<evidence type="ECO:0000313" key="5">
    <source>
        <dbReference type="EMBL" id="KAL1266873.1"/>
    </source>
</evidence>
<reference evidence="5 6" key="1">
    <citation type="submission" date="2023-09" db="EMBL/GenBank/DDBJ databases">
        <authorList>
            <person name="Wang M."/>
        </authorList>
    </citation>
    <scope>NUCLEOTIDE SEQUENCE [LARGE SCALE GENOMIC DNA]</scope>
    <source>
        <strain evidence="5">GT-2023</strain>
        <tissue evidence="5">Liver</tissue>
    </source>
</reference>
<evidence type="ECO:0000256" key="2">
    <source>
        <dbReference type="ARBA" id="ARBA00038331"/>
    </source>
</evidence>
<dbReference type="Proteomes" id="UP001558613">
    <property type="component" value="Unassembled WGS sequence"/>
</dbReference>
<feature type="region of interest" description="Disordered" evidence="3">
    <location>
        <begin position="304"/>
        <end position="334"/>
    </location>
</feature>
<sequence length="343" mass="38091">MKVYQSVLLLFCCQFLHTLALDCTVIRGNLKQIDAGSGSVVGVNNLNEAFVLFDNVFIKISRSLKHFSVGPAGWLGVDLADNIFKLKSGSFIQFPGLLKQVDAGGDQIPAGVNTHEAIYCANMDANNNWPSPTPSPWVRISGSLKYYSCGPYSCWGVNRNDQIYIRKDVSNNGCSGSGSFVNIPGLLAMIEVATDGSVFGVNSQGVLYRRIGVTRSNPTGTEWQSMVACPNGHKHFFEDTSCYSLQARAQHRFHRNGRSRASNELLFKLCLLNIYPTTSQCQSQRKCCLLLQAATLTVKLIRRPSERSKQHQRSHQRNKKVEKPQKCHLRPKEAAAKMTICSR</sequence>
<gene>
    <name evidence="5" type="ORF">QQF64_002548</name>
</gene>
<evidence type="ECO:0008006" key="7">
    <source>
        <dbReference type="Google" id="ProtNLM"/>
    </source>
</evidence>
<evidence type="ECO:0000256" key="1">
    <source>
        <dbReference type="ARBA" id="ARBA00022734"/>
    </source>
</evidence>
<feature type="chain" id="PRO_5046460362" description="Fish-egg lectin" evidence="4">
    <location>
        <begin position="21"/>
        <end position="343"/>
    </location>
</feature>
<name>A0ABR3MQI0_9TELE</name>
<evidence type="ECO:0000256" key="3">
    <source>
        <dbReference type="SAM" id="MobiDB-lite"/>
    </source>
</evidence>
<proteinExistence type="inferred from homology"/>
<dbReference type="EMBL" id="JAYMGO010000010">
    <property type="protein sequence ID" value="KAL1266873.1"/>
    <property type="molecule type" value="Genomic_DNA"/>
</dbReference>
<dbReference type="PANTHER" id="PTHR23250">
    <property type="entry name" value="DYSFERLIN-RELATED"/>
    <property type="match status" value="1"/>
</dbReference>
<protein>
    <recommendedName>
        <fullName evidence="7">Fish-egg lectin</fullName>
    </recommendedName>
</protein>
<dbReference type="Pfam" id="PF19193">
    <property type="entry name" value="Tectonin"/>
    <property type="match status" value="1"/>
</dbReference>
<dbReference type="InterPro" id="IPR006624">
    <property type="entry name" value="Beta-propeller_rpt_TECPR"/>
</dbReference>
<keyword evidence="1" id="KW-0430">Lectin</keyword>
<keyword evidence="4" id="KW-0732">Signal</keyword>
<evidence type="ECO:0000256" key="4">
    <source>
        <dbReference type="SAM" id="SignalP"/>
    </source>
</evidence>
<feature type="signal peptide" evidence="4">
    <location>
        <begin position="1"/>
        <end position="20"/>
    </location>
</feature>
<keyword evidence="6" id="KW-1185">Reference proteome</keyword>
<comment type="similarity">
    <text evidence="2">Belongs to the tectonin family.</text>
</comment>
<dbReference type="InterPro" id="IPR051513">
    <property type="entry name" value="Tectonin_beta-prop"/>
</dbReference>
<dbReference type="SMART" id="SM00706">
    <property type="entry name" value="TECPR"/>
    <property type="match status" value="4"/>
</dbReference>
<comment type="caution">
    <text evidence="5">The sequence shown here is derived from an EMBL/GenBank/DDBJ whole genome shotgun (WGS) entry which is preliminary data.</text>
</comment>
<accession>A0ABR3MQI0</accession>
<dbReference type="PANTHER" id="PTHR23250:SF3">
    <property type="entry name" value="FISH-EGG LECTIN-LIKE ISOFORM X1-RELATED"/>
    <property type="match status" value="1"/>
</dbReference>
<organism evidence="5 6">
    <name type="scientific">Cirrhinus molitorella</name>
    <name type="common">mud carp</name>
    <dbReference type="NCBI Taxonomy" id="172907"/>
    <lineage>
        <taxon>Eukaryota</taxon>
        <taxon>Metazoa</taxon>
        <taxon>Chordata</taxon>
        <taxon>Craniata</taxon>
        <taxon>Vertebrata</taxon>
        <taxon>Euteleostomi</taxon>
        <taxon>Actinopterygii</taxon>
        <taxon>Neopterygii</taxon>
        <taxon>Teleostei</taxon>
        <taxon>Ostariophysi</taxon>
        <taxon>Cypriniformes</taxon>
        <taxon>Cyprinidae</taxon>
        <taxon>Labeoninae</taxon>
        <taxon>Labeonini</taxon>
        <taxon>Cirrhinus</taxon>
    </lineage>
</organism>
<feature type="compositionally biased region" description="Basic and acidic residues" evidence="3">
    <location>
        <begin position="319"/>
        <end position="334"/>
    </location>
</feature>
<evidence type="ECO:0000313" key="6">
    <source>
        <dbReference type="Proteomes" id="UP001558613"/>
    </source>
</evidence>